<dbReference type="Proteomes" id="UP000245839">
    <property type="component" value="Unassembled WGS sequence"/>
</dbReference>
<reference evidence="5" key="1">
    <citation type="submission" date="2016-10" db="EMBL/GenBank/DDBJ databases">
        <authorList>
            <person name="Varghese N."/>
            <person name="Submissions S."/>
        </authorList>
    </citation>
    <scope>NUCLEOTIDE SEQUENCE [LARGE SCALE GENOMIC DNA]</scope>
    <source>
        <strain evidence="5">DSM 25227</strain>
    </source>
</reference>
<dbReference type="Proteomes" id="UP000251571">
    <property type="component" value="Unassembled WGS sequence"/>
</dbReference>
<reference evidence="2 4" key="3">
    <citation type="submission" date="2018-03" db="EMBL/GenBank/DDBJ databases">
        <title>Genomic Encyclopedia of Archaeal and Bacterial Type Strains, Phase II (KMG-II): from individual species to whole genera.</title>
        <authorList>
            <person name="Goeker M."/>
        </authorList>
    </citation>
    <scope>NUCLEOTIDE SEQUENCE [LARGE SCALE GENOMIC DNA]</scope>
    <source>
        <strain evidence="2 4">DSM 25227</strain>
    </source>
</reference>
<proteinExistence type="predicted"/>
<evidence type="ECO:0000313" key="2">
    <source>
        <dbReference type="EMBL" id="PWJ16616.1"/>
    </source>
</evidence>
<dbReference type="EMBL" id="QGDJ01000008">
    <property type="protein sequence ID" value="PWJ16616.1"/>
    <property type="molecule type" value="Genomic_DNA"/>
</dbReference>
<evidence type="ECO:0000313" key="4">
    <source>
        <dbReference type="Proteomes" id="UP000245839"/>
    </source>
</evidence>
<dbReference type="RefSeq" id="WP_146204879.1">
    <property type="nucleotide sequence ID" value="NZ_QGDJ01000008.1"/>
</dbReference>
<sequence length="61" mass="6769">MKWDQIERKWEEMTRRVQPLCSLPSTGQDKPSKVGQDGSSAKGPVASTDLFANALVAKTYE</sequence>
<dbReference type="OrthoDB" id="9982861at2"/>
<protein>
    <submittedName>
        <fullName evidence="3">Uncharacterized protein</fullName>
    </submittedName>
</protein>
<dbReference type="AlphaFoldDB" id="A0A2Y9C8E9"/>
<evidence type="ECO:0000313" key="3">
    <source>
        <dbReference type="EMBL" id="SSA48853.1"/>
    </source>
</evidence>
<reference evidence="3" key="2">
    <citation type="submission" date="2016-10" db="EMBL/GenBank/DDBJ databases">
        <authorList>
            <person name="Cai Z."/>
        </authorList>
    </citation>
    <scope>NUCLEOTIDE SEQUENCE [LARGE SCALE GENOMIC DNA]</scope>
    <source>
        <strain evidence="3">DSM 25227</strain>
    </source>
</reference>
<keyword evidence="4" id="KW-1185">Reference proteome</keyword>
<dbReference type="EMBL" id="UETC01000008">
    <property type="protein sequence ID" value="SSA48853.1"/>
    <property type="molecule type" value="Genomic_DNA"/>
</dbReference>
<organism evidence="3 5">
    <name type="scientific">Jannaschia seohaensis</name>
    <dbReference type="NCBI Taxonomy" id="475081"/>
    <lineage>
        <taxon>Bacteria</taxon>
        <taxon>Pseudomonadati</taxon>
        <taxon>Pseudomonadota</taxon>
        <taxon>Alphaproteobacteria</taxon>
        <taxon>Rhodobacterales</taxon>
        <taxon>Roseobacteraceae</taxon>
        <taxon>Jannaschia</taxon>
    </lineage>
</organism>
<evidence type="ECO:0000313" key="5">
    <source>
        <dbReference type="Proteomes" id="UP000251571"/>
    </source>
</evidence>
<gene>
    <name evidence="2" type="ORF">BCF38_108131</name>
    <name evidence="3" type="ORF">SAMN05421539_108131</name>
</gene>
<evidence type="ECO:0000256" key="1">
    <source>
        <dbReference type="SAM" id="MobiDB-lite"/>
    </source>
</evidence>
<feature type="region of interest" description="Disordered" evidence="1">
    <location>
        <begin position="14"/>
        <end position="45"/>
    </location>
</feature>
<name>A0A2Y9C8E9_9RHOB</name>
<accession>A0A2Y9C8E9</accession>